<evidence type="ECO:0000259" key="1">
    <source>
        <dbReference type="Pfam" id="PF01526"/>
    </source>
</evidence>
<evidence type="ECO:0000313" key="3">
    <source>
        <dbReference type="Proteomes" id="UP000255167"/>
    </source>
</evidence>
<name>A0A378H191_KLEPN</name>
<gene>
    <name evidence="2" type="ORF">NCTC9617_06965</name>
</gene>
<protein>
    <submittedName>
        <fullName evidence="2">Transposase Tn3 family protein</fullName>
    </submittedName>
</protein>
<dbReference type="InterPro" id="IPR002513">
    <property type="entry name" value="Tn3_Tnp_DDE_dom"/>
</dbReference>
<feature type="domain" description="Tn3 transposase DDE" evidence="1">
    <location>
        <begin position="1"/>
        <end position="57"/>
    </location>
</feature>
<dbReference type="EMBL" id="UGNC01000006">
    <property type="protein sequence ID" value="STX07949.1"/>
    <property type="molecule type" value="Genomic_DNA"/>
</dbReference>
<dbReference type="Pfam" id="PF01526">
    <property type="entry name" value="DDE_Tnp_Tn3"/>
    <property type="match status" value="1"/>
</dbReference>
<proteinExistence type="predicted"/>
<evidence type="ECO:0000313" key="2">
    <source>
        <dbReference type="EMBL" id="STX07949.1"/>
    </source>
</evidence>
<dbReference type="GO" id="GO:0004803">
    <property type="term" value="F:transposase activity"/>
    <property type="evidence" value="ECO:0007669"/>
    <property type="project" value="InterPro"/>
</dbReference>
<dbReference type="AlphaFoldDB" id="A0A378H191"/>
<dbReference type="GO" id="GO:0006313">
    <property type="term" value="P:DNA transposition"/>
    <property type="evidence" value="ECO:0007669"/>
    <property type="project" value="InterPro"/>
</dbReference>
<organism evidence="2 3">
    <name type="scientific">Klebsiella pneumoniae</name>
    <dbReference type="NCBI Taxonomy" id="573"/>
    <lineage>
        <taxon>Bacteria</taxon>
        <taxon>Pseudomonadati</taxon>
        <taxon>Pseudomonadota</taxon>
        <taxon>Gammaproteobacteria</taxon>
        <taxon>Enterobacterales</taxon>
        <taxon>Enterobacteriaceae</taxon>
        <taxon>Klebsiella/Raoultella group</taxon>
        <taxon>Klebsiella</taxon>
        <taxon>Klebsiella pneumoniae complex</taxon>
    </lineage>
</organism>
<sequence length="68" mass="8050">MMEGVLRHCTDMEINHQYVDSHGQSEVAFAFSDVLGFDLLPRLKAIARQKLYVCERKIHRCTRILRRF</sequence>
<accession>A0A378H191</accession>
<reference evidence="2 3" key="1">
    <citation type="submission" date="2018-06" db="EMBL/GenBank/DDBJ databases">
        <authorList>
            <consortium name="Pathogen Informatics"/>
            <person name="Doyle S."/>
        </authorList>
    </citation>
    <scope>NUCLEOTIDE SEQUENCE [LARGE SCALE GENOMIC DNA]</scope>
    <source>
        <strain evidence="2 3">NCTC9617</strain>
    </source>
</reference>
<dbReference type="Proteomes" id="UP000255167">
    <property type="component" value="Unassembled WGS sequence"/>
</dbReference>